<dbReference type="GO" id="GO:0003824">
    <property type="term" value="F:catalytic activity"/>
    <property type="evidence" value="ECO:0007669"/>
    <property type="project" value="InterPro"/>
</dbReference>
<reference evidence="2 3" key="1">
    <citation type="submission" date="2016-10" db="EMBL/GenBank/DDBJ databases">
        <authorList>
            <person name="de Groot N.N."/>
        </authorList>
    </citation>
    <scope>NUCLEOTIDE SEQUENCE [LARGE SCALE GENOMIC DNA]</scope>
    <source>
        <strain evidence="2 3">DSM 23042</strain>
    </source>
</reference>
<dbReference type="InterPro" id="IPR009215">
    <property type="entry name" value="TIM-br_IGPS-like"/>
</dbReference>
<dbReference type="EMBL" id="FOGU01000003">
    <property type="protein sequence ID" value="SER85949.1"/>
    <property type="molecule type" value="Genomic_DNA"/>
</dbReference>
<evidence type="ECO:0000313" key="2">
    <source>
        <dbReference type="EMBL" id="SER85949.1"/>
    </source>
</evidence>
<sequence length="286" mass="30536">MPRIAREEILAKFREMIAEGRPIVGGGAGTGLSAKCEEAGGIDLIVIYNSGRYRMAGRGSLAGLLAYGNANEIVMEMSREVLPVVQSTPVIAGVNGTDPFCNFDWFLDQLKAVGFSGIQNFPTVGLIDGTFRANLEETGMGYGHEVDLVARARSKDLLTTPYVFDPTEAEDMARAGADVIVAHMGLTTGGAIGAETARTLEDCVDEVNAISEAARRVRDDAILICHGGPIAMPGDAAFVLDNCPGCHGFYGASSMERLPTERALIEQTRHFKDLKRGEGRSARAPQ</sequence>
<evidence type="ECO:0000313" key="3">
    <source>
        <dbReference type="Proteomes" id="UP000198885"/>
    </source>
</evidence>
<keyword evidence="3" id="KW-1185">Reference proteome</keyword>
<protein>
    <submittedName>
        <fullName evidence="2">Predicted TIM-barrel enzyme</fullName>
    </submittedName>
</protein>
<dbReference type="PANTHER" id="PTHR31862:SF1">
    <property type="entry name" value="UPF0261 DOMAIN PROTEIN (AFU_ORTHOLOGUE AFUA_1G10120)"/>
    <property type="match status" value="1"/>
</dbReference>
<dbReference type="OrthoDB" id="9805644at2"/>
<dbReference type="SUPFAM" id="SSF51621">
    <property type="entry name" value="Phosphoenolpyruvate/pyruvate domain"/>
    <property type="match status" value="1"/>
</dbReference>
<dbReference type="STRING" id="641238.SAMN04490244_103278"/>
<dbReference type="Pfam" id="PF09370">
    <property type="entry name" value="PEP_hydrolase"/>
    <property type="match status" value="1"/>
</dbReference>
<dbReference type="Gene3D" id="3.20.20.70">
    <property type="entry name" value="Aldolase class I"/>
    <property type="match status" value="1"/>
</dbReference>
<feature type="domain" description="TIM-barrel" evidence="1">
    <location>
        <begin position="8"/>
        <end position="273"/>
    </location>
</feature>
<gene>
    <name evidence="2" type="ORF">SAMN04490244_103278</name>
</gene>
<accession>A0A1H9SNQ8</accession>
<dbReference type="PIRSF" id="PIRSF034452">
    <property type="entry name" value="TIM-br_sig_trnsd"/>
    <property type="match status" value="1"/>
</dbReference>
<dbReference type="PANTHER" id="PTHR31862">
    <property type="entry name" value="UPF0261 DOMAIN PROTEIN (AFU_ORTHOLOGUE AFUA_1G10120)"/>
    <property type="match status" value="1"/>
</dbReference>
<dbReference type="Gene3D" id="1.20.5.460">
    <property type="entry name" value="Single helix bin"/>
    <property type="match status" value="1"/>
</dbReference>
<organism evidence="2 3">
    <name type="scientific">Tranquillimonas rosea</name>
    <dbReference type="NCBI Taxonomy" id="641238"/>
    <lineage>
        <taxon>Bacteria</taxon>
        <taxon>Pseudomonadati</taxon>
        <taxon>Pseudomonadota</taxon>
        <taxon>Alphaproteobacteria</taxon>
        <taxon>Rhodobacterales</taxon>
        <taxon>Roseobacteraceae</taxon>
        <taxon>Tranquillimonas</taxon>
    </lineage>
</organism>
<dbReference type="InterPro" id="IPR013785">
    <property type="entry name" value="Aldolase_TIM"/>
</dbReference>
<dbReference type="Proteomes" id="UP000198885">
    <property type="component" value="Unassembled WGS sequence"/>
</dbReference>
<name>A0A1H9SNQ8_9RHOB</name>
<dbReference type="RefSeq" id="WP_092690493.1">
    <property type="nucleotide sequence ID" value="NZ_CBDDGO010000004.1"/>
</dbReference>
<dbReference type="AlphaFoldDB" id="A0A1H9SNQ8"/>
<proteinExistence type="predicted"/>
<dbReference type="InterPro" id="IPR051353">
    <property type="entry name" value="Tobamovirus_resist_UPF0261"/>
</dbReference>
<evidence type="ECO:0000259" key="1">
    <source>
        <dbReference type="Pfam" id="PF09370"/>
    </source>
</evidence>
<dbReference type="InterPro" id="IPR015813">
    <property type="entry name" value="Pyrv/PenolPyrv_kinase-like_dom"/>
</dbReference>